<name>A0A7R9HZP7_9NEOP</name>
<sequence length="251" mass="27358">MFDPPRAGLQTSLLCHWGAVAIMTLDVRTDIVSHVLYISEQDGTVDVRADIKQDGTVDVRADISNVLYISEQDGTVDVRADISHVLYISEQDGTVNVRADISNVLYISEQDGTVDVRTDISHVLYISEQDGTVDGGVSERTQYFTTAKNLLVSGADAVERLMSSYKEIVELAGYTWRVGDMLDVFHHVGAGRYQRTVATAAEGKHPKSKAGTFRLEFRDGQPVIKGESQIALVGGKTQCMCASTNRGIASV</sequence>
<reference evidence="1" key="1">
    <citation type="submission" date="2020-11" db="EMBL/GenBank/DDBJ databases">
        <authorList>
            <person name="Tran Van P."/>
        </authorList>
    </citation>
    <scope>NUCLEOTIDE SEQUENCE</scope>
</reference>
<dbReference type="AlphaFoldDB" id="A0A7R9HZP7"/>
<organism evidence="1">
    <name type="scientific">Timema bartmani</name>
    <dbReference type="NCBI Taxonomy" id="61472"/>
    <lineage>
        <taxon>Eukaryota</taxon>
        <taxon>Metazoa</taxon>
        <taxon>Ecdysozoa</taxon>
        <taxon>Arthropoda</taxon>
        <taxon>Hexapoda</taxon>
        <taxon>Insecta</taxon>
        <taxon>Pterygota</taxon>
        <taxon>Neoptera</taxon>
        <taxon>Polyneoptera</taxon>
        <taxon>Phasmatodea</taxon>
        <taxon>Timematodea</taxon>
        <taxon>Timematoidea</taxon>
        <taxon>Timematidae</taxon>
        <taxon>Timema</taxon>
    </lineage>
</organism>
<dbReference type="EMBL" id="OD565554">
    <property type="protein sequence ID" value="CAD7442077.1"/>
    <property type="molecule type" value="Genomic_DNA"/>
</dbReference>
<accession>A0A7R9HZP7</accession>
<protein>
    <submittedName>
        <fullName evidence="1">Uncharacterized protein</fullName>
    </submittedName>
</protein>
<gene>
    <name evidence="1" type="ORF">TBIB3V08_LOCUS4520</name>
</gene>
<evidence type="ECO:0000313" key="1">
    <source>
        <dbReference type="EMBL" id="CAD7442077.1"/>
    </source>
</evidence>
<proteinExistence type="predicted"/>